<reference evidence="13 14" key="2">
    <citation type="submission" date="2011-11" db="EMBL/GenBank/DDBJ databases">
        <authorList>
            <consortium name="US DOE Joint Genome Institute"/>
            <person name="Lucas S."/>
            <person name="Han J."/>
            <person name="Lapidus A."/>
            <person name="Cheng J.-F."/>
            <person name="Goodwin L."/>
            <person name="Pitluck S."/>
            <person name="Peters L."/>
            <person name="Ovchinnikova G."/>
            <person name="Zhang X."/>
            <person name="Detter J.C."/>
            <person name="Han C."/>
            <person name="Tapia R."/>
            <person name="Land M."/>
            <person name="Hauser L."/>
            <person name="Kyrpides N."/>
            <person name="Ivanova N."/>
            <person name="Pagani I."/>
            <person name="Vogl K."/>
            <person name="Liu Z."/>
            <person name="Overmann J."/>
            <person name="Frigaard N.-U."/>
            <person name="Bryant D."/>
            <person name="Woyke T."/>
        </authorList>
    </citation>
    <scope>NUCLEOTIDE SEQUENCE [LARGE SCALE GENOMIC DNA]</scope>
    <source>
        <strain evidence="13 14">970</strain>
    </source>
</reference>
<name>H8Z0M7_9GAMM</name>
<dbReference type="RefSeq" id="WP_009149136.1">
    <property type="nucleotide sequence ID" value="NZ_CP121471.1"/>
</dbReference>
<keyword evidence="7" id="KW-0408">Iron</keyword>
<evidence type="ECO:0000256" key="2">
    <source>
        <dbReference type="ARBA" id="ARBA00008749"/>
    </source>
</evidence>
<dbReference type="PANTHER" id="PTHR11351">
    <property type="entry name" value="ACYL-COA DESATURASE"/>
    <property type="match status" value="1"/>
</dbReference>
<accession>H8Z0M7</accession>
<comment type="similarity">
    <text evidence="2">Belongs to the fatty acid desaturase type 2 family.</text>
</comment>
<dbReference type="PANTHER" id="PTHR11351:SF33">
    <property type="entry name" value="DELTA-9 FATTY ACID DESATURASE, DESA"/>
    <property type="match status" value="1"/>
</dbReference>
<evidence type="ECO:0000256" key="6">
    <source>
        <dbReference type="ARBA" id="ARBA00023002"/>
    </source>
</evidence>
<dbReference type="GO" id="GO:0016020">
    <property type="term" value="C:membrane"/>
    <property type="evidence" value="ECO:0007669"/>
    <property type="project" value="UniProtKB-SubCell"/>
</dbReference>
<feature type="transmembrane region" description="Helical" evidence="10">
    <location>
        <begin position="135"/>
        <end position="156"/>
    </location>
</feature>
<evidence type="ECO:0000256" key="5">
    <source>
        <dbReference type="ARBA" id="ARBA00022989"/>
    </source>
</evidence>
<evidence type="ECO:0000259" key="12">
    <source>
        <dbReference type="Pfam" id="PF01610"/>
    </source>
</evidence>
<dbReference type="InterPro" id="IPR002560">
    <property type="entry name" value="Transposase_DDE"/>
</dbReference>
<keyword evidence="9 10" id="KW-0472">Membrane</keyword>
<gene>
    <name evidence="13" type="ORF">Thi970DRAFT_02624</name>
</gene>
<sequence>MPLGLIELPWWGIVLVILGLTHVTIASVTIFLHRHQAHHALDLHPLASHFFRAWLWLTTGIVTREWVAIHRKHHAKCETPDDPHSPQVYGIKKVLFDGVDLYRRESAVAATLERYGQGTPDDAIERHLYTRHSNLGLGLMLLIDLVLFGPIGLTVWAVQMLWIPFFAAGVINGIGHYWGYRRFAPNDASRNIVPWGILVAGEELHNNHHAYATSAKLSNQWWEIDLGWLYIRLLEVLGLAKVRRVAPKLRIDPTKQHCDAGTLQAVITHRYAVLARFVDSLKPAVKQEVRQRQVGAALGLGDKKTLRAVQSGLQRGVENLPATQRVILEQALAASPLLRMLYAMRQELVALWGRSNASREQLVEQLESWLQQAETSRVIALQQFSKRLCGYG</sequence>
<keyword evidence="8" id="KW-0443">Lipid metabolism</keyword>
<dbReference type="GO" id="GO:0006631">
    <property type="term" value="P:fatty acid metabolic process"/>
    <property type="evidence" value="ECO:0007669"/>
    <property type="project" value="UniProtKB-KW"/>
</dbReference>
<organism evidence="13 14">
    <name type="scientific">Thiorhodovibrio frisius</name>
    <dbReference type="NCBI Taxonomy" id="631362"/>
    <lineage>
        <taxon>Bacteria</taxon>
        <taxon>Pseudomonadati</taxon>
        <taxon>Pseudomonadota</taxon>
        <taxon>Gammaproteobacteria</taxon>
        <taxon>Chromatiales</taxon>
        <taxon>Chromatiaceae</taxon>
        <taxon>Thiorhodovibrio</taxon>
    </lineage>
</organism>
<evidence type="ECO:0000256" key="4">
    <source>
        <dbReference type="ARBA" id="ARBA00022832"/>
    </source>
</evidence>
<feature type="domain" description="Transposase IS204/IS1001/IS1096/IS1165 DDE" evidence="12">
    <location>
        <begin position="288"/>
        <end position="388"/>
    </location>
</feature>
<feature type="transmembrane region" description="Helical" evidence="10">
    <location>
        <begin position="162"/>
        <end position="180"/>
    </location>
</feature>
<keyword evidence="4" id="KW-0276">Fatty acid metabolism</keyword>
<keyword evidence="3 10" id="KW-0812">Transmembrane</keyword>
<evidence type="ECO:0000256" key="9">
    <source>
        <dbReference type="ARBA" id="ARBA00023136"/>
    </source>
</evidence>
<feature type="transmembrane region" description="Helical" evidence="10">
    <location>
        <begin position="12"/>
        <end position="32"/>
    </location>
</feature>
<proteinExistence type="inferred from homology"/>
<evidence type="ECO:0000256" key="3">
    <source>
        <dbReference type="ARBA" id="ARBA00022692"/>
    </source>
</evidence>
<evidence type="ECO:0000313" key="13">
    <source>
        <dbReference type="EMBL" id="EIC22368.1"/>
    </source>
</evidence>
<evidence type="ECO:0000256" key="7">
    <source>
        <dbReference type="ARBA" id="ARBA00023004"/>
    </source>
</evidence>
<evidence type="ECO:0000313" key="14">
    <source>
        <dbReference type="Proteomes" id="UP000002964"/>
    </source>
</evidence>
<dbReference type="GO" id="GO:0016717">
    <property type="term" value="F:oxidoreductase activity, acting on paired donors, with oxidation of a pair of donors resulting in the reduction of molecular oxygen to two molecules of water"/>
    <property type="evidence" value="ECO:0007669"/>
    <property type="project" value="InterPro"/>
</dbReference>
<dbReference type="Proteomes" id="UP000002964">
    <property type="component" value="Unassembled WGS sequence"/>
</dbReference>
<dbReference type="EMBL" id="JH603169">
    <property type="protein sequence ID" value="EIC22368.1"/>
    <property type="molecule type" value="Genomic_DNA"/>
</dbReference>
<evidence type="ECO:0000259" key="11">
    <source>
        <dbReference type="Pfam" id="PF00487"/>
    </source>
</evidence>
<comment type="subcellular location">
    <subcellularLocation>
        <location evidence="1">Membrane</location>
        <topology evidence="1">Multi-pass membrane protein</topology>
    </subcellularLocation>
</comment>
<feature type="domain" description="Fatty acid desaturase" evidence="11">
    <location>
        <begin position="10"/>
        <end position="213"/>
    </location>
</feature>
<evidence type="ECO:0000256" key="1">
    <source>
        <dbReference type="ARBA" id="ARBA00004141"/>
    </source>
</evidence>
<dbReference type="Pfam" id="PF01610">
    <property type="entry name" value="DDE_Tnp_ISL3"/>
    <property type="match status" value="1"/>
</dbReference>
<evidence type="ECO:0000256" key="10">
    <source>
        <dbReference type="SAM" id="Phobius"/>
    </source>
</evidence>
<dbReference type="AlphaFoldDB" id="H8Z0M7"/>
<dbReference type="OrthoDB" id="9768289at2"/>
<dbReference type="eggNOG" id="COG1398">
    <property type="taxonomic scope" value="Bacteria"/>
</dbReference>
<dbReference type="InterPro" id="IPR015876">
    <property type="entry name" value="Acyl-CoA_DS"/>
</dbReference>
<keyword evidence="14" id="KW-1185">Reference proteome</keyword>
<keyword evidence="5 10" id="KW-1133">Transmembrane helix</keyword>
<dbReference type="STRING" id="631362.Thi970DRAFT_02624"/>
<dbReference type="HOGENOM" id="CLU_062181_0_0_6"/>
<keyword evidence="6" id="KW-0560">Oxidoreductase</keyword>
<dbReference type="InterPro" id="IPR005804">
    <property type="entry name" value="FA_desaturase_dom"/>
</dbReference>
<protein>
    <submittedName>
        <fullName evidence="13">Fatty-acid desaturase</fullName>
    </submittedName>
</protein>
<reference evidence="14" key="1">
    <citation type="submission" date="2011-06" db="EMBL/GenBank/DDBJ databases">
        <authorList>
            <consortium name="US DOE Joint Genome Institute (JGI-PGF)"/>
            <person name="Lucas S."/>
            <person name="Han J."/>
            <person name="Lapidus A."/>
            <person name="Cheng J.-F."/>
            <person name="Goodwin L."/>
            <person name="Pitluck S."/>
            <person name="Peters L."/>
            <person name="Land M.L."/>
            <person name="Hauser L."/>
            <person name="Vogl K."/>
            <person name="Liu Z."/>
            <person name="Overmann J."/>
            <person name="Frigaard N.-U."/>
            <person name="Bryant D.A."/>
            <person name="Woyke T.J."/>
        </authorList>
    </citation>
    <scope>NUCLEOTIDE SEQUENCE [LARGE SCALE GENOMIC DNA]</scope>
    <source>
        <strain evidence="14">970</strain>
    </source>
</reference>
<dbReference type="CDD" id="cd03505">
    <property type="entry name" value="Delta9-FADS-like"/>
    <property type="match status" value="1"/>
</dbReference>
<dbReference type="Pfam" id="PF00487">
    <property type="entry name" value="FA_desaturase"/>
    <property type="match status" value="1"/>
</dbReference>
<evidence type="ECO:0000256" key="8">
    <source>
        <dbReference type="ARBA" id="ARBA00023098"/>
    </source>
</evidence>